<proteinExistence type="predicted"/>
<feature type="transmembrane region" description="Helical" evidence="1">
    <location>
        <begin position="12"/>
        <end position="34"/>
    </location>
</feature>
<dbReference type="EMBL" id="JBHTIL010000001">
    <property type="protein sequence ID" value="MFD0925706.1"/>
    <property type="molecule type" value="Genomic_DNA"/>
</dbReference>
<protein>
    <recommendedName>
        <fullName evidence="4">Phospholipase_D-nuclease N-terminal</fullName>
    </recommendedName>
</protein>
<evidence type="ECO:0008006" key="4">
    <source>
        <dbReference type="Google" id="ProtNLM"/>
    </source>
</evidence>
<name>A0ABW3G9P9_9NOCA</name>
<keyword evidence="1" id="KW-1133">Transmembrane helix</keyword>
<feature type="transmembrane region" description="Helical" evidence="1">
    <location>
        <begin position="46"/>
        <end position="64"/>
    </location>
</feature>
<reference evidence="3" key="1">
    <citation type="journal article" date="2019" name="Int. J. Syst. Evol. Microbiol.">
        <title>The Global Catalogue of Microorganisms (GCM) 10K type strain sequencing project: providing services to taxonomists for standard genome sequencing and annotation.</title>
        <authorList>
            <consortium name="The Broad Institute Genomics Platform"/>
            <consortium name="The Broad Institute Genome Sequencing Center for Infectious Disease"/>
            <person name="Wu L."/>
            <person name="Ma J."/>
        </authorList>
    </citation>
    <scope>NUCLEOTIDE SEQUENCE [LARGE SCALE GENOMIC DNA]</scope>
    <source>
        <strain evidence="3">CCUG 50873</strain>
    </source>
</reference>
<evidence type="ECO:0000256" key="1">
    <source>
        <dbReference type="SAM" id="Phobius"/>
    </source>
</evidence>
<keyword evidence="1" id="KW-0472">Membrane</keyword>
<evidence type="ECO:0000313" key="3">
    <source>
        <dbReference type="Proteomes" id="UP001597068"/>
    </source>
</evidence>
<keyword evidence="1" id="KW-0812">Transmembrane</keyword>
<organism evidence="2 3">
    <name type="scientific">Williamsia deligens</name>
    <dbReference type="NCBI Taxonomy" id="321325"/>
    <lineage>
        <taxon>Bacteria</taxon>
        <taxon>Bacillati</taxon>
        <taxon>Actinomycetota</taxon>
        <taxon>Actinomycetes</taxon>
        <taxon>Mycobacteriales</taxon>
        <taxon>Nocardiaceae</taxon>
        <taxon>Williamsia</taxon>
    </lineage>
</organism>
<dbReference type="Proteomes" id="UP001597068">
    <property type="component" value="Unassembled WGS sequence"/>
</dbReference>
<dbReference type="RefSeq" id="WP_253646365.1">
    <property type="nucleotide sequence ID" value="NZ_BAAAMO010000002.1"/>
</dbReference>
<comment type="caution">
    <text evidence="2">The sequence shown here is derived from an EMBL/GenBank/DDBJ whole genome shotgun (WGS) entry which is preliminary data.</text>
</comment>
<sequence length="84" mass="9316">MVPHYLEVSAWLALAAVTFAWIALAAYLTMVVIAQDDATRAQRSRWIAALWLLPFVGVAVVLVARRAQSPRAIVGHRSGRSRFQ</sequence>
<gene>
    <name evidence="2" type="ORF">ACFQ04_08135</name>
</gene>
<evidence type="ECO:0000313" key="2">
    <source>
        <dbReference type="EMBL" id="MFD0925706.1"/>
    </source>
</evidence>
<accession>A0ABW3G9P9</accession>
<keyword evidence="3" id="KW-1185">Reference proteome</keyword>